<keyword evidence="1" id="KW-1133">Transmembrane helix</keyword>
<feature type="transmembrane region" description="Helical" evidence="1">
    <location>
        <begin position="65"/>
        <end position="84"/>
    </location>
</feature>
<accession>A0A2P2P7P5</accession>
<keyword evidence="1" id="KW-0472">Membrane</keyword>
<organism evidence="2">
    <name type="scientific">Rhizophora mucronata</name>
    <name type="common">Asiatic mangrove</name>
    <dbReference type="NCBI Taxonomy" id="61149"/>
    <lineage>
        <taxon>Eukaryota</taxon>
        <taxon>Viridiplantae</taxon>
        <taxon>Streptophyta</taxon>
        <taxon>Embryophyta</taxon>
        <taxon>Tracheophyta</taxon>
        <taxon>Spermatophyta</taxon>
        <taxon>Magnoliopsida</taxon>
        <taxon>eudicotyledons</taxon>
        <taxon>Gunneridae</taxon>
        <taxon>Pentapetalae</taxon>
        <taxon>rosids</taxon>
        <taxon>fabids</taxon>
        <taxon>Malpighiales</taxon>
        <taxon>Rhizophoraceae</taxon>
        <taxon>Rhizophora</taxon>
    </lineage>
</organism>
<protein>
    <submittedName>
        <fullName evidence="2">Uncharacterized protein</fullName>
    </submittedName>
</protein>
<sequence length="124" mass="13638">MRRTCGEAQDLALVRRPHISALLIRQGHQNIRIGLKEECRNCLGCRLIVNPCTGRRVVVMGGPTLVLLLADLGFPGALGLWLWVKYKVIAGRKQMPMMVATQGKGSCTGTIQSRTLNLENSNLN</sequence>
<dbReference type="EMBL" id="GGEC01070302">
    <property type="protein sequence ID" value="MBX50786.1"/>
    <property type="molecule type" value="Transcribed_RNA"/>
</dbReference>
<keyword evidence="1" id="KW-0812">Transmembrane</keyword>
<evidence type="ECO:0000313" key="2">
    <source>
        <dbReference type="EMBL" id="MBX50786.1"/>
    </source>
</evidence>
<name>A0A2P2P7P5_RHIMU</name>
<reference evidence="2" key="1">
    <citation type="submission" date="2018-02" db="EMBL/GenBank/DDBJ databases">
        <title>Rhizophora mucronata_Transcriptome.</title>
        <authorList>
            <person name="Meera S.P."/>
            <person name="Sreeshan A."/>
            <person name="Augustine A."/>
        </authorList>
    </citation>
    <scope>NUCLEOTIDE SEQUENCE</scope>
    <source>
        <tissue evidence="2">Leaf</tissue>
    </source>
</reference>
<proteinExistence type="predicted"/>
<evidence type="ECO:0000256" key="1">
    <source>
        <dbReference type="SAM" id="Phobius"/>
    </source>
</evidence>
<dbReference type="AlphaFoldDB" id="A0A2P2P7P5"/>